<protein>
    <submittedName>
        <fullName evidence="1">Uncharacterized protein</fullName>
    </submittedName>
</protein>
<sequence length="157" mass="17171">MGGLTVALYGQVRSQELPSPEWGAATNNCFRHYCPSGPSPAIKPSCPPAPACISVFSSLSSHLPLAFASHPSAHLSLDCKCAHYRSFRAFASHRCRHPSFARDRHLGRHTISAVATWTKAETEQSVPLPTQFPNPSPIYICWPLLFSRSSLTLLSAR</sequence>
<reference evidence="2" key="1">
    <citation type="journal article" date="2017" name="Genome Biol.">
        <title>Comparative genomics reveals high biological diversity and specific adaptations in the industrially and medically important fungal genus Aspergillus.</title>
        <authorList>
            <person name="de Vries R.P."/>
            <person name="Riley R."/>
            <person name="Wiebenga A."/>
            <person name="Aguilar-Osorio G."/>
            <person name="Amillis S."/>
            <person name="Uchima C.A."/>
            <person name="Anderluh G."/>
            <person name="Asadollahi M."/>
            <person name="Askin M."/>
            <person name="Barry K."/>
            <person name="Battaglia E."/>
            <person name="Bayram O."/>
            <person name="Benocci T."/>
            <person name="Braus-Stromeyer S.A."/>
            <person name="Caldana C."/>
            <person name="Canovas D."/>
            <person name="Cerqueira G.C."/>
            <person name="Chen F."/>
            <person name="Chen W."/>
            <person name="Choi C."/>
            <person name="Clum A."/>
            <person name="Dos Santos R.A."/>
            <person name="Damasio A.R."/>
            <person name="Diallinas G."/>
            <person name="Emri T."/>
            <person name="Fekete E."/>
            <person name="Flipphi M."/>
            <person name="Freyberg S."/>
            <person name="Gallo A."/>
            <person name="Gournas C."/>
            <person name="Habgood R."/>
            <person name="Hainaut M."/>
            <person name="Harispe M.L."/>
            <person name="Henrissat B."/>
            <person name="Hilden K.S."/>
            <person name="Hope R."/>
            <person name="Hossain A."/>
            <person name="Karabika E."/>
            <person name="Karaffa L."/>
            <person name="Karanyi Z."/>
            <person name="Krasevec N."/>
            <person name="Kuo A."/>
            <person name="Kusch H."/>
            <person name="LaButti K."/>
            <person name="Lagendijk E.L."/>
            <person name="Lapidus A."/>
            <person name="Levasseur A."/>
            <person name="Lindquist E."/>
            <person name="Lipzen A."/>
            <person name="Logrieco A.F."/>
            <person name="MacCabe A."/>
            <person name="Maekelae M.R."/>
            <person name="Malavazi I."/>
            <person name="Melin P."/>
            <person name="Meyer V."/>
            <person name="Mielnichuk N."/>
            <person name="Miskei M."/>
            <person name="Molnar A.P."/>
            <person name="Mule G."/>
            <person name="Ngan C.Y."/>
            <person name="Orejas M."/>
            <person name="Orosz E."/>
            <person name="Ouedraogo J.P."/>
            <person name="Overkamp K.M."/>
            <person name="Park H.-S."/>
            <person name="Perrone G."/>
            <person name="Piumi F."/>
            <person name="Punt P.J."/>
            <person name="Ram A.F."/>
            <person name="Ramon A."/>
            <person name="Rauscher S."/>
            <person name="Record E."/>
            <person name="Riano-Pachon D.M."/>
            <person name="Robert V."/>
            <person name="Roehrig J."/>
            <person name="Ruller R."/>
            <person name="Salamov A."/>
            <person name="Salih N.S."/>
            <person name="Samson R.A."/>
            <person name="Sandor E."/>
            <person name="Sanguinetti M."/>
            <person name="Schuetze T."/>
            <person name="Sepcic K."/>
            <person name="Shelest E."/>
            <person name="Sherlock G."/>
            <person name="Sophianopoulou V."/>
            <person name="Squina F.M."/>
            <person name="Sun H."/>
            <person name="Susca A."/>
            <person name="Todd R.B."/>
            <person name="Tsang A."/>
            <person name="Unkles S.E."/>
            <person name="van de Wiele N."/>
            <person name="van Rossen-Uffink D."/>
            <person name="Oliveira J.V."/>
            <person name="Vesth T.C."/>
            <person name="Visser J."/>
            <person name="Yu J.-H."/>
            <person name="Zhou M."/>
            <person name="Andersen M.R."/>
            <person name="Archer D.B."/>
            <person name="Baker S.E."/>
            <person name="Benoit I."/>
            <person name="Brakhage A.A."/>
            <person name="Braus G.H."/>
            <person name="Fischer R."/>
            <person name="Frisvad J.C."/>
            <person name="Goldman G.H."/>
            <person name="Houbraken J."/>
            <person name="Oakley B."/>
            <person name="Pocsi I."/>
            <person name="Scazzocchio C."/>
            <person name="Seiboth B."/>
            <person name="vanKuyk P.A."/>
            <person name="Wortman J."/>
            <person name="Dyer P.S."/>
            <person name="Grigoriev I.V."/>
        </authorList>
    </citation>
    <scope>NUCLEOTIDE SEQUENCE [LARGE SCALE GENOMIC DNA]</scope>
    <source>
        <strain evidence="2">CBS 593.65</strain>
    </source>
</reference>
<dbReference type="VEuPathDB" id="FungiDB:ASPSYDRAFT_488623"/>
<proteinExistence type="predicted"/>
<dbReference type="EMBL" id="KV878595">
    <property type="protein sequence ID" value="OJJ54110.1"/>
    <property type="molecule type" value="Genomic_DNA"/>
</dbReference>
<accession>A0A1L9T3T5</accession>
<keyword evidence="2" id="KW-1185">Reference proteome</keyword>
<dbReference type="RefSeq" id="XP_040697916.1">
    <property type="nucleotide sequence ID" value="XM_040847722.1"/>
</dbReference>
<name>A0A1L9T3T5_9EURO</name>
<dbReference type="AlphaFoldDB" id="A0A1L9T3T5"/>
<dbReference type="GeneID" id="63763795"/>
<organism evidence="1 2">
    <name type="scientific">Aspergillus sydowii CBS 593.65</name>
    <dbReference type="NCBI Taxonomy" id="1036612"/>
    <lineage>
        <taxon>Eukaryota</taxon>
        <taxon>Fungi</taxon>
        <taxon>Dikarya</taxon>
        <taxon>Ascomycota</taxon>
        <taxon>Pezizomycotina</taxon>
        <taxon>Eurotiomycetes</taxon>
        <taxon>Eurotiomycetidae</taxon>
        <taxon>Eurotiales</taxon>
        <taxon>Aspergillaceae</taxon>
        <taxon>Aspergillus</taxon>
        <taxon>Aspergillus subgen. Nidulantes</taxon>
    </lineage>
</organism>
<evidence type="ECO:0000313" key="2">
    <source>
        <dbReference type="Proteomes" id="UP000184356"/>
    </source>
</evidence>
<evidence type="ECO:0000313" key="1">
    <source>
        <dbReference type="EMBL" id="OJJ54110.1"/>
    </source>
</evidence>
<dbReference type="Proteomes" id="UP000184356">
    <property type="component" value="Unassembled WGS sequence"/>
</dbReference>
<gene>
    <name evidence="1" type="ORF">ASPSYDRAFT_488623</name>
</gene>